<protein>
    <recommendedName>
        <fullName evidence="3">DUF1963 domain-containing protein</fullName>
    </recommendedName>
</protein>
<proteinExistence type="predicted"/>
<dbReference type="Proteomes" id="UP000233553">
    <property type="component" value="Unassembled WGS sequence"/>
</dbReference>
<accession>A0A2N0WDH5</accession>
<evidence type="ECO:0000313" key="2">
    <source>
        <dbReference type="Proteomes" id="UP000233553"/>
    </source>
</evidence>
<reference evidence="1 2" key="1">
    <citation type="submission" date="2017-12" db="EMBL/GenBank/DDBJ databases">
        <title>Draft Genome sequences of multiple microbial strains isolated from spacecraft associated surfaces.</title>
        <authorList>
            <person name="Seuylemezian A."/>
            <person name="Vaishampayan P."/>
            <person name="Venkateswaran K."/>
        </authorList>
    </citation>
    <scope>NUCLEOTIDE SEQUENCE [LARGE SCALE GENOMIC DNA]</scope>
    <source>
        <strain evidence="1 2">2P01AA</strain>
    </source>
</reference>
<organism evidence="1 2">
    <name type="scientific">Acinetobacter proteolyticus</name>
    <dbReference type="NCBI Taxonomy" id="1776741"/>
    <lineage>
        <taxon>Bacteria</taxon>
        <taxon>Pseudomonadati</taxon>
        <taxon>Pseudomonadota</taxon>
        <taxon>Gammaproteobacteria</taxon>
        <taxon>Moraxellales</taxon>
        <taxon>Moraxellaceae</taxon>
        <taxon>Acinetobacter</taxon>
    </lineage>
</organism>
<sequence>MQQEITTTQDFLKLLPDSDTVFASKDTFLAKHLLPLISINLAQINPEWQGWIHLVNPIEPYECYIGSETAEFYNEFAHENWFILQLDEQSRYHWLADQHYFILENKSHPLYAEVLTHSQEMHEDFKQVKQRFLEQKRVISTSDVEYQNDKPTILLNQLGGDAEYGNWCYPIEEQLKLENMEQDDHCFVHIFDQQQRPYYFIASASGWEYCNHGADNILMFYQPETRRVLFTFDWT</sequence>
<name>A0A2N0WDH5_9GAMM</name>
<comment type="caution">
    <text evidence="1">The sequence shown here is derived from an EMBL/GenBank/DDBJ whole genome shotgun (WGS) entry which is preliminary data.</text>
</comment>
<dbReference type="EMBL" id="PISJ01000015">
    <property type="protein sequence ID" value="PKF32649.1"/>
    <property type="molecule type" value="Genomic_DNA"/>
</dbReference>
<evidence type="ECO:0008006" key="3">
    <source>
        <dbReference type="Google" id="ProtNLM"/>
    </source>
</evidence>
<dbReference type="AlphaFoldDB" id="A0A2N0WDH5"/>
<gene>
    <name evidence="1" type="ORF">CW311_13525</name>
</gene>
<dbReference type="RefSeq" id="WP_101236864.1">
    <property type="nucleotide sequence ID" value="NZ_PISJ01000015.1"/>
</dbReference>
<evidence type="ECO:0000313" key="1">
    <source>
        <dbReference type="EMBL" id="PKF32649.1"/>
    </source>
</evidence>